<dbReference type="Pfam" id="PF01722">
    <property type="entry name" value="BolA"/>
    <property type="match status" value="1"/>
</dbReference>
<comment type="caution">
    <text evidence="2">The sequence shown here is derived from an EMBL/GenBank/DDBJ whole genome shotgun (WGS) entry which is preliminary data.</text>
</comment>
<dbReference type="InterPro" id="IPR036065">
    <property type="entry name" value="BolA-like_sf"/>
</dbReference>
<feature type="region of interest" description="Disordered" evidence="1">
    <location>
        <begin position="120"/>
        <end position="153"/>
    </location>
</feature>
<protein>
    <recommendedName>
        <fullName evidence="4">BolA-like protein 1</fullName>
    </recommendedName>
</protein>
<name>A0A7J6TNE0_PEROL</name>
<reference evidence="2 3" key="1">
    <citation type="submission" date="2020-04" db="EMBL/GenBank/DDBJ databases">
        <title>Perkinsus olseni comparative genomics.</title>
        <authorList>
            <person name="Bogema D.R."/>
        </authorList>
    </citation>
    <scope>NUCLEOTIDE SEQUENCE [LARGE SCALE GENOMIC DNA]</scope>
    <source>
        <strain evidence="2">ATCC PRA-205</strain>
    </source>
</reference>
<dbReference type="PANTHER" id="PTHR46230">
    <property type="match status" value="1"/>
</dbReference>
<dbReference type="InterPro" id="IPR002634">
    <property type="entry name" value="BolA"/>
</dbReference>
<feature type="compositionally biased region" description="Low complexity" evidence="1">
    <location>
        <begin position="138"/>
        <end position="153"/>
    </location>
</feature>
<sequence>EGDLFEDLKIYDGLITQPFIRGVIIATKSDLPGSHGREQAETIGRAFARRAGMDYYLTTSVAVGDVKEPFEHLADLASGPMSLPSADSVSRRAVVVALTTLAALTAAGLYCARLNRAHAPVGTKQKSSSKGRKRERPYASTTTSPSSSSMSRPTYTAILRKVTDRLKPTLINIIDDSAKHASHAPMRGSDRLETHFRVEVVSDGFKGLNRVQRQKLMYSILSEEMDSNPGGTVHALSMSCKTPDEYPKPRELVFTADSIGKVPTDIGDAQLWETASSHGGGLVVIAITSDWSPDKFTNKGRLSLYHRGPQKRHRKGRLAYAMSAIPTVTPSSPAEERSRSAALYEISKDAQGFHHHQLGSVKTSAPVSGLAWSPDRDRLLLLVRVLELGGYCD</sequence>
<dbReference type="Gene3D" id="3.30.300.90">
    <property type="entry name" value="BolA-like"/>
    <property type="match status" value="1"/>
</dbReference>
<gene>
    <name evidence="2" type="ORF">FOZ62_028293</name>
</gene>
<dbReference type="PANTHER" id="PTHR46230:SF7">
    <property type="entry name" value="BOLA-LIKE PROTEIN 1"/>
    <property type="match status" value="1"/>
</dbReference>
<evidence type="ECO:0000313" key="3">
    <source>
        <dbReference type="Proteomes" id="UP000574390"/>
    </source>
</evidence>
<dbReference type="SUPFAM" id="SSF82657">
    <property type="entry name" value="BolA-like"/>
    <property type="match status" value="1"/>
</dbReference>
<accession>A0A7J6TNE0</accession>
<dbReference type="AlphaFoldDB" id="A0A7J6TNE0"/>
<organism evidence="2 3">
    <name type="scientific">Perkinsus olseni</name>
    <name type="common">Perkinsus atlanticus</name>
    <dbReference type="NCBI Taxonomy" id="32597"/>
    <lineage>
        <taxon>Eukaryota</taxon>
        <taxon>Sar</taxon>
        <taxon>Alveolata</taxon>
        <taxon>Perkinsozoa</taxon>
        <taxon>Perkinsea</taxon>
        <taxon>Perkinsida</taxon>
        <taxon>Perkinsidae</taxon>
        <taxon>Perkinsus</taxon>
    </lineage>
</organism>
<dbReference type="EMBL" id="JABANM010005918">
    <property type="protein sequence ID" value="KAF4746783.1"/>
    <property type="molecule type" value="Genomic_DNA"/>
</dbReference>
<dbReference type="GO" id="GO:0016226">
    <property type="term" value="P:iron-sulfur cluster assembly"/>
    <property type="evidence" value="ECO:0007669"/>
    <property type="project" value="TreeGrafter"/>
</dbReference>
<feature type="non-terminal residue" evidence="2">
    <location>
        <position position="393"/>
    </location>
</feature>
<evidence type="ECO:0000313" key="2">
    <source>
        <dbReference type="EMBL" id="KAF4746783.1"/>
    </source>
</evidence>
<feature type="non-terminal residue" evidence="2">
    <location>
        <position position="1"/>
    </location>
</feature>
<proteinExistence type="predicted"/>
<dbReference type="Proteomes" id="UP000574390">
    <property type="component" value="Unassembled WGS sequence"/>
</dbReference>
<evidence type="ECO:0000256" key="1">
    <source>
        <dbReference type="SAM" id="MobiDB-lite"/>
    </source>
</evidence>
<evidence type="ECO:0008006" key="4">
    <source>
        <dbReference type="Google" id="ProtNLM"/>
    </source>
</evidence>